<gene>
    <name evidence="1" type="ORF">AcetOrient_orf02421</name>
</gene>
<name>A0A2Z5ZGW8_9PROT</name>
<evidence type="ECO:0000313" key="1">
    <source>
        <dbReference type="EMBL" id="BBC79954.1"/>
    </source>
</evidence>
<evidence type="ECO:0000313" key="2">
    <source>
        <dbReference type="Proteomes" id="UP000270034"/>
    </source>
</evidence>
<accession>A0A2Z5ZGW8</accession>
<dbReference type="Proteomes" id="UP000270034">
    <property type="component" value="Chromosome"/>
</dbReference>
<dbReference type="KEGG" id="aot:AcetOri_orf02421"/>
<sequence>MERRAGLVLAHRFIRSFFIRLYLLPADPVRLIHHKGF</sequence>
<reference evidence="1 2" key="1">
    <citation type="submission" date="2018-02" db="EMBL/GenBank/DDBJ databases">
        <title>Acetobacter orientalis genome.</title>
        <authorList>
            <person name="Nakashima N."/>
            <person name="Tamura T."/>
        </authorList>
    </citation>
    <scope>NUCLEOTIDE SEQUENCE [LARGE SCALE GENOMIC DNA]</scope>
    <source>
        <strain evidence="1 2">FAN1</strain>
    </source>
</reference>
<dbReference type="EMBL" id="AP018515">
    <property type="protein sequence ID" value="BBC79954.1"/>
    <property type="molecule type" value="Genomic_DNA"/>
</dbReference>
<organism evidence="1 2">
    <name type="scientific">Acetobacter orientalis</name>
    <dbReference type="NCBI Taxonomy" id="146474"/>
    <lineage>
        <taxon>Bacteria</taxon>
        <taxon>Pseudomonadati</taxon>
        <taxon>Pseudomonadota</taxon>
        <taxon>Alphaproteobacteria</taxon>
        <taxon>Acetobacterales</taxon>
        <taxon>Acetobacteraceae</taxon>
        <taxon>Acetobacter</taxon>
    </lineage>
</organism>
<protein>
    <submittedName>
        <fullName evidence="1">DUF1656 domain-containing protein</fullName>
    </submittedName>
</protein>
<proteinExistence type="predicted"/>
<dbReference type="AlphaFoldDB" id="A0A2Z5ZGW8"/>